<keyword evidence="2" id="KW-0963">Cytoplasm</keyword>
<reference evidence="8" key="1">
    <citation type="journal article" date="2004" name="Nature">
        <title>Genome duplication in the teleost fish Tetraodon nigroviridis reveals the early vertebrate proto-karyotype.</title>
        <authorList>
            <person name="Jaillon O."/>
            <person name="Aury J.-M."/>
            <person name="Brunet F."/>
            <person name="Petit J.-L."/>
            <person name="Stange-Thomann N."/>
            <person name="Mauceli E."/>
            <person name="Bouneau L."/>
            <person name="Fischer C."/>
            <person name="Ozouf-Costaz C."/>
            <person name="Bernot A."/>
            <person name="Nicaud S."/>
            <person name="Jaffe D."/>
            <person name="Fisher S."/>
            <person name="Lutfalla G."/>
            <person name="Dossat C."/>
            <person name="Segurens B."/>
            <person name="Dasilva C."/>
            <person name="Salanoubat M."/>
            <person name="Levy M."/>
            <person name="Boudet N."/>
            <person name="Castellano S."/>
            <person name="Anthouard V."/>
            <person name="Jubin C."/>
            <person name="Castelli V."/>
            <person name="Katinka M."/>
            <person name="Vacherie B."/>
            <person name="Biemont C."/>
            <person name="Skalli Z."/>
            <person name="Cattolico L."/>
            <person name="Poulain J."/>
            <person name="De Berardinis V."/>
            <person name="Cruaud C."/>
            <person name="Duprat S."/>
            <person name="Brottier P."/>
            <person name="Coutanceau J.-P."/>
            <person name="Gouzy J."/>
            <person name="Parra G."/>
            <person name="Lardier G."/>
            <person name="Chapple C."/>
            <person name="McKernan K.J."/>
            <person name="McEwan P."/>
            <person name="Bosak S."/>
            <person name="Kellis M."/>
            <person name="Volff J.-N."/>
            <person name="Guigo R."/>
            <person name="Zody M.C."/>
            <person name="Mesirov J."/>
            <person name="Lindblad-Toh K."/>
            <person name="Birren B."/>
            <person name="Nusbaum C."/>
            <person name="Kahn D."/>
            <person name="Robinson-Rechavi M."/>
            <person name="Laudet V."/>
            <person name="Schachter V."/>
            <person name="Quetier F."/>
            <person name="Saurin W."/>
            <person name="Scarpelli C."/>
            <person name="Wincker P."/>
            <person name="Lander E.S."/>
            <person name="Weissenbach J."/>
            <person name="Roest Crollius H."/>
        </authorList>
    </citation>
    <scope>NUCLEOTIDE SEQUENCE [LARGE SCALE GENOMIC DNA]</scope>
</reference>
<feature type="compositionally biased region" description="Polar residues" evidence="6">
    <location>
        <begin position="881"/>
        <end position="899"/>
    </location>
</feature>
<feature type="compositionally biased region" description="Low complexity" evidence="6">
    <location>
        <begin position="537"/>
        <end position="548"/>
    </location>
</feature>
<dbReference type="AlphaFoldDB" id="H3C2A0"/>
<dbReference type="InterPro" id="IPR051841">
    <property type="entry name" value="MT-Golgi_org_protein"/>
</dbReference>
<dbReference type="GO" id="GO:0005813">
    <property type="term" value="C:centrosome"/>
    <property type="evidence" value="ECO:0007669"/>
    <property type="project" value="TreeGrafter"/>
</dbReference>
<keyword evidence="3" id="KW-0597">Phosphoprotein</keyword>
<feature type="compositionally biased region" description="Polar residues" evidence="6">
    <location>
        <begin position="504"/>
        <end position="525"/>
    </location>
</feature>
<proteinExistence type="predicted"/>
<dbReference type="OMA" id="NYMESEA"/>
<dbReference type="GO" id="GO:0000922">
    <property type="term" value="C:spindle pole"/>
    <property type="evidence" value="ECO:0007669"/>
    <property type="project" value="TreeGrafter"/>
</dbReference>
<evidence type="ECO:0008006" key="9">
    <source>
        <dbReference type="Google" id="ProtNLM"/>
    </source>
</evidence>
<evidence type="ECO:0000256" key="4">
    <source>
        <dbReference type="ARBA" id="ARBA00023054"/>
    </source>
</evidence>
<feature type="compositionally biased region" description="Polar residues" evidence="6">
    <location>
        <begin position="550"/>
        <end position="566"/>
    </location>
</feature>
<reference evidence="7" key="2">
    <citation type="submission" date="2025-08" db="UniProtKB">
        <authorList>
            <consortium name="Ensembl"/>
        </authorList>
    </citation>
    <scope>IDENTIFICATION</scope>
</reference>
<feature type="compositionally biased region" description="Polar residues" evidence="6">
    <location>
        <begin position="909"/>
        <end position="921"/>
    </location>
</feature>
<dbReference type="GeneTree" id="ENSGT00940000166338"/>
<dbReference type="PANTHER" id="PTHR18902:SF24">
    <property type="entry name" value="NUCLEAR MITOTIC APPARATUS PROTEIN 1"/>
    <property type="match status" value="1"/>
</dbReference>
<keyword evidence="8" id="KW-1185">Reference proteome</keyword>
<evidence type="ECO:0000256" key="3">
    <source>
        <dbReference type="ARBA" id="ARBA00022553"/>
    </source>
</evidence>
<feature type="region of interest" description="Disordered" evidence="6">
    <location>
        <begin position="504"/>
        <end position="606"/>
    </location>
</feature>
<dbReference type="GO" id="GO:0005876">
    <property type="term" value="C:spindle microtubule"/>
    <property type="evidence" value="ECO:0007669"/>
    <property type="project" value="TreeGrafter"/>
</dbReference>
<name>H3C2A0_TETNG</name>
<keyword evidence="4 5" id="KW-0175">Coiled coil</keyword>
<feature type="coiled-coil region" evidence="5">
    <location>
        <begin position="295"/>
        <end position="368"/>
    </location>
</feature>
<dbReference type="GO" id="GO:0000132">
    <property type="term" value="P:establishment of mitotic spindle orientation"/>
    <property type="evidence" value="ECO:0007669"/>
    <property type="project" value="TreeGrafter"/>
</dbReference>
<organism evidence="7 8">
    <name type="scientific">Tetraodon nigroviridis</name>
    <name type="common">Spotted green pufferfish</name>
    <name type="synonym">Chelonodon nigroviridis</name>
    <dbReference type="NCBI Taxonomy" id="99883"/>
    <lineage>
        <taxon>Eukaryota</taxon>
        <taxon>Metazoa</taxon>
        <taxon>Chordata</taxon>
        <taxon>Craniata</taxon>
        <taxon>Vertebrata</taxon>
        <taxon>Euteleostomi</taxon>
        <taxon>Actinopterygii</taxon>
        <taxon>Neopterygii</taxon>
        <taxon>Teleostei</taxon>
        <taxon>Neoteleostei</taxon>
        <taxon>Acanthomorphata</taxon>
        <taxon>Eupercaria</taxon>
        <taxon>Tetraodontiformes</taxon>
        <taxon>Tetradontoidea</taxon>
        <taxon>Tetraodontidae</taxon>
        <taxon>Tetraodon</taxon>
    </lineage>
</organism>
<sequence>KENFETEVRTLKNKLERALCSLNEAEICIQAKTQQLAECQEEIQRKKKIQQEFTGQRVFLQQEIENLKFQLQQAEQQKCEQISRLQQQIVVQEQEVEKLRQTVQMLKEEMHIKNEQLAILRSDCSCQVESLEEEITVLKGQLEHLNSDLKKAEQQLQNENLKFEKQEKQRLTASEDEVRATKEEMFKQEDVIATLKMQSLECSRKFNEEIDNLQNRIQCLQSSLRNAEENLQSKENLFAEKSLQASREMEVLQIQMATSRQEAEVLNAKICEKEKQILVLKTEMAFHSELGQREIETLNQQMQAISNSLDLTQKKLQTREDMVAKLKQDNIFQKELLQQQLLSIEEEVERFKKDNQSKEKQIMQLSTASSTQMDLLHQTKEQEILQIRKDNTEQMYRLQQQLALANAEKQGAHELQLATHKEKEELMFKIDQAEKDRRSLEKQLEALFIQAKESAEKISESEERYKAQLDLDKAQTNEKKLNSTVASLEAQLAFADQKLRAQNETVGNGKRSQSLNLDGPSTSFGAHSKVQKKRAISSDSLEQSSLEDPLNNTRHLCTPDKSSTPRGCSPKPLARRPSFCAESPSSSLTPTSKRNGKENKVEFDSGWKTPASSVKRRRTTQVISITMAKKTSGNCEDEDTFGSLASAASHPNLSDGAFVRPVPMEPFDTPAKKMPPAGDQLIGLPGYRRSAVYPNSTSTFCVGAENEPDGASEDWMRIAELQARNKTCLPHLKSSYPVEFDTGGGSAFIFTDEELHTGDPSDTIRRASMMPGQMMPNSGTTASTHSQRLSLMPGLLPAKNKKMKASCFPHPLTPKNKNMLNGTSGSVLHPTLSPVSGMRAERRQSMMFTIDNTPKNQSYLKKGLNKLRRSTRKSPCKNFKSPAQMSKNRGQENMPTMNIRTAVARAGRSGNSPRLATKSQK</sequence>
<evidence type="ECO:0000256" key="2">
    <source>
        <dbReference type="ARBA" id="ARBA00022490"/>
    </source>
</evidence>
<dbReference type="Ensembl" id="ENSTNIT00000002560.1">
    <property type="protein sequence ID" value="ENSTNIP00000002368.1"/>
    <property type="gene ID" value="ENSTNIG00000001601.1"/>
</dbReference>
<evidence type="ECO:0000313" key="7">
    <source>
        <dbReference type="Ensembl" id="ENSTNIP00000002368.1"/>
    </source>
</evidence>
<feature type="region of interest" description="Disordered" evidence="6">
    <location>
        <begin position="868"/>
        <end position="921"/>
    </location>
</feature>
<dbReference type="Proteomes" id="UP000007303">
    <property type="component" value="Unassembled WGS sequence"/>
</dbReference>
<evidence type="ECO:0000256" key="6">
    <source>
        <dbReference type="SAM" id="MobiDB-lite"/>
    </source>
</evidence>
<evidence type="ECO:0000256" key="5">
    <source>
        <dbReference type="SAM" id="Coils"/>
    </source>
</evidence>
<feature type="compositionally biased region" description="Polar residues" evidence="6">
    <location>
        <begin position="583"/>
        <end position="593"/>
    </location>
</feature>
<accession>H3C2A0</accession>
<reference evidence="7" key="3">
    <citation type="submission" date="2025-09" db="UniProtKB">
        <authorList>
            <consortium name="Ensembl"/>
        </authorList>
    </citation>
    <scope>IDENTIFICATION</scope>
</reference>
<comment type="subcellular location">
    <subcellularLocation>
        <location evidence="1">Cytoplasm</location>
    </subcellularLocation>
</comment>
<evidence type="ECO:0000256" key="1">
    <source>
        <dbReference type="ARBA" id="ARBA00004496"/>
    </source>
</evidence>
<dbReference type="PANTHER" id="PTHR18902">
    <property type="entry name" value="NUCLEAR MITOTIC APPARATUS PROTEIN 1-RELATED"/>
    <property type="match status" value="1"/>
</dbReference>
<feature type="coiled-coil region" evidence="5">
    <location>
        <begin position="1"/>
        <end position="269"/>
    </location>
</feature>
<dbReference type="STRING" id="99883.ENSTNIP00000002368"/>
<dbReference type="GO" id="GO:0008017">
    <property type="term" value="F:microtubule binding"/>
    <property type="evidence" value="ECO:0007669"/>
    <property type="project" value="TreeGrafter"/>
</dbReference>
<dbReference type="InParanoid" id="H3C2A0"/>
<feature type="compositionally biased region" description="Basic and acidic residues" evidence="6">
    <location>
        <begin position="595"/>
        <end position="605"/>
    </location>
</feature>
<dbReference type="GO" id="GO:0005737">
    <property type="term" value="C:cytoplasm"/>
    <property type="evidence" value="ECO:0007669"/>
    <property type="project" value="UniProtKB-SubCell"/>
</dbReference>
<evidence type="ECO:0000313" key="8">
    <source>
        <dbReference type="Proteomes" id="UP000007303"/>
    </source>
</evidence>
<protein>
    <recommendedName>
        <fullName evidence="9">Nuclear mitotic apparatus protein 1</fullName>
    </recommendedName>
</protein>